<accession>A0A9P0E6Q4</accession>
<evidence type="ECO:0000313" key="3">
    <source>
        <dbReference type="Proteomes" id="UP001152798"/>
    </source>
</evidence>
<reference evidence="2" key="1">
    <citation type="submission" date="2022-01" db="EMBL/GenBank/DDBJ databases">
        <authorList>
            <person name="King R."/>
        </authorList>
    </citation>
    <scope>NUCLEOTIDE SEQUENCE</scope>
</reference>
<dbReference type="EMBL" id="OV725078">
    <property type="protein sequence ID" value="CAH1393262.1"/>
    <property type="molecule type" value="Genomic_DNA"/>
</dbReference>
<dbReference type="Gene3D" id="2.60.40.10">
    <property type="entry name" value="Immunoglobulins"/>
    <property type="match status" value="1"/>
</dbReference>
<sequence>MNNHGHNIPDKRSSLFKTTKTEAVAGGVAKLPCDITPPAKGDKVHLLIWYKEGASSPIYRAEIRFRYIFPPPTRIGPPSIRKKDKDPGEDSQEPTPLY</sequence>
<dbReference type="InterPro" id="IPR013783">
    <property type="entry name" value="Ig-like_fold"/>
</dbReference>
<evidence type="ECO:0000313" key="2">
    <source>
        <dbReference type="EMBL" id="CAH1393262.1"/>
    </source>
</evidence>
<name>A0A9P0E6Q4_NEZVI</name>
<dbReference type="Proteomes" id="UP001152798">
    <property type="component" value="Chromosome 2"/>
</dbReference>
<evidence type="ECO:0000256" key="1">
    <source>
        <dbReference type="SAM" id="MobiDB-lite"/>
    </source>
</evidence>
<proteinExistence type="predicted"/>
<dbReference type="OrthoDB" id="8825892at2759"/>
<organism evidence="2 3">
    <name type="scientific">Nezara viridula</name>
    <name type="common">Southern green stink bug</name>
    <name type="synonym">Cimex viridulus</name>
    <dbReference type="NCBI Taxonomy" id="85310"/>
    <lineage>
        <taxon>Eukaryota</taxon>
        <taxon>Metazoa</taxon>
        <taxon>Ecdysozoa</taxon>
        <taxon>Arthropoda</taxon>
        <taxon>Hexapoda</taxon>
        <taxon>Insecta</taxon>
        <taxon>Pterygota</taxon>
        <taxon>Neoptera</taxon>
        <taxon>Paraneoptera</taxon>
        <taxon>Hemiptera</taxon>
        <taxon>Heteroptera</taxon>
        <taxon>Panheteroptera</taxon>
        <taxon>Pentatomomorpha</taxon>
        <taxon>Pentatomoidea</taxon>
        <taxon>Pentatomidae</taxon>
        <taxon>Pentatominae</taxon>
        <taxon>Nezara</taxon>
    </lineage>
</organism>
<dbReference type="AlphaFoldDB" id="A0A9P0E6Q4"/>
<protein>
    <submittedName>
        <fullName evidence="2">Uncharacterized protein</fullName>
    </submittedName>
</protein>
<feature type="region of interest" description="Disordered" evidence="1">
    <location>
        <begin position="71"/>
        <end position="98"/>
    </location>
</feature>
<keyword evidence="3" id="KW-1185">Reference proteome</keyword>
<gene>
    <name evidence="2" type="ORF">NEZAVI_LOCUS3962</name>
</gene>